<dbReference type="Proteomes" id="UP000002941">
    <property type="component" value="Unassembled WGS sequence"/>
</dbReference>
<gene>
    <name evidence="4" type="ORF">HMPREF1318_2525</name>
</gene>
<evidence type="ECO:0000256" key="1">
    <source>
        <dbReference type="ARBA" id="ARBA00006817"/>
    </source>
</evidence>
<dbReference type="Pfam" id="PF08327">
    <property type="entry name" value="AHSA1"/>
    <property type="match status" value="1"/>
</dbReference>
<dbReference type="InterPro" id="IPR023393">
    <property type="entry name" value="START-like_dom_sf"/>
</dbReference>
<dbReference type="Gene3D" id="3.30.530.20">
    <property type="match status" value="1"/>
</dbReference>
<proteinExistence type="inferred from homology"/>
<dbReference type="eggNOG" id="COG3832">
    <property type="taxonomic scope" value="Bacteria"/>
</dbReference>
<dbReference type="RefSeq" id="WP_008731838.1">
    <property type="nucleotide sequence ID" value="NZ_AKFT01000123.1"/>
</dbReference>
<comment type="caution">
    <text evidence="4">The sequence shown here is derived from an EMBL/GenBank/DDBJ whole genome shotgun (WGS) entry which is preliminary data.</text>
</comment>
<organism evidence="4 5">
    <name type="scientific">Actinomyces massiliensis F0489</name>
    <dbReference type="NCBI Taxonomy" id="1125718"/>
    <lineage>
        <taxon>Bacteria</taxon>
        <taxon>Bacillati</taxon>
        <taxon>Actinomycetota</taxon>
        <taxon>Actinomycetes</taxon>
        <taxon>Actinomycetales</taxon>
        <taxon>Actinomycetaceae</taxon>
        <taxon>Actinomyces</taxon>
    </lineage>
</organism>
<dbReference type="OrthoDB" id="268331at2"/>
<dbReference type="EMBL" id="AKFT01000123">
    <property type="protein sequence ID" value="EJF43571.1"/>
    <property type="molecule type" value="Genomic_DNA"/>
</dbReference>
<dbReference type="InterPro" id="IPR013538">
    <property type="entry name" value="ASHA1/2-like_C"/>
</dbReference>
<evidence type="ECO:0000313" key="4">
    <source>
        <dbReference type="EMBL" id="EJF43571.1"/>
    </source>
</evidence>
<keyword evidence="5" id="KW-1185">Reference proteome</keyword>
<protein>
    <recommendedName>
        <fullName evidence="3">Activator of Hsp90 ATPase homologue 1/2-like C-terminal domain-containing protein</fullName>
    </recommendedName>
</protein>
<dbReference type="PATRIC" id="fig|1125718.3.peg.1628"/>
<feature type="domain" description="Activator of Hsp90 ATPase homologue 1/2-like C-terminal" evidence="3">
    <location>
        <begin position="37"/>
        <end position="164"/>
    </location>
</feature>
<sequence>MTAEQNRNRHLSAVPRDESESNPLDDAVMAEVTVRCPAPETFALFLDALADWWPLKDYSMAPGEVVDVEVDRRPGGAITEIRRDGSRARWGTLLTWEPPHRFAMDWHVTPGLEQTVITVTFKAVSPQVTKVSLVHSGWQGIDPARLGMQLGYTQGWTAILRCFTRSLESED</sequence>
<reference evidence="4 5" key="1">
    <citation type="submission" date="2012-05" db="EMBL/GenBank/DDBJ databases">
        <authorList>
            <person name="Harkins D.M."/>
            <person name="Madupu R."/>
            <person name="Durkin A.S."/>
            <person name="Torralba M."/>
            <person name="Methe B."/>
            <person name="Sutton G.G."/>
            <person name="Nelson K.E."/>
        </authorList>
    </citation>
    <scope>NUCLEOTIDE SEQUENCE [LARGE SCALE GENOMIC DNA]</scope>
    <source>
        <strain evidence="4 5">F0489</strain>
    </source>
</reference>
<name>J0X4K3_9ACTO</name>
<feature type="region of interest" description="Disordered" evidence="2">
    <location>
        <begin position="1"/>
        <end position="23"/>
    </location>
</feature>
<evidence type="ECO:0000259" key="3">
    <source>
        <dbReference type="Pfam" id="PF08327"/>
    </source>
</evidence>
<evidence type="ECO:0000313" key="5">
    <source>
        <dbReference type="Proteomes" id="UP000002941"/>
    </source>
</evidence>
<dbReference type="SUPFAM" id="SSF55961">
    <property type="entry name" value="Bet v1-like"/>
    <property type="match status" value="1"/>
</dbReference>
<evidence type="ECO:0000256" key="2">
    <source>
        <dbReference type="SAM" id="MobiDB-lite"/>
    </source>
</evidence>
<accession>J0X4K3</accession>
<comment type="similarity">
    <text evidence="1">Belongs to the AHA1 family.</text>
</comment>
<dbReference type="AlphaFoldDB" id="J0X4K3"/>